<dbReference type="OrthoDB" id="498535at2759"/>
<dbReference type="RefSeq" id="XP_003055106.1">
    <property type="nucleotide sequence ID" value="XM_003055060.1"/>
</dbReference>
<organism evidence="3">
    <name type="scientific">Micromonas pusilla (strain CCMP1545)</name>
    <name type="common">Picoplanktonic green alga</name>
    <dbReference type="NCBI Taxonomy" id="564608"/>
    <lineage>
        <taxon>Eukaryota</taxon>
        <taxon>Viridiplantae</taxon>
        <taxon>Chlorophyta</taxon>
        <taxon>Mamiellophyceae</taxon>
        <taxon>Mamiellales</taxon>
        <taxon>Mamiellaceae</taxon>
        <taxon>Micromonas</taxon>
    </lineage>
</organism>
<evidence type="ECO:0000256" key="1">
    <source>
        <dbReference type="PROSITE-ProRule" id="PRU00087"/>
    </source>
</evidence>
<proteinExistence type="predicted"/>
<keyword evidence="3" id="KW-1185">Reference proteome</keyword>
<name>C1MIC8_MICPC</name>
<dbReference type="InterPro" id="IPR014756">
    <property type="entry name" value="Ig_E-set"/>
</dbReference>
<dbReference type="Proteomes" id="UP000001876">
    <property type="component" value="Unassembled WGS sequence"/>
</dbReference>
<sequence length="86" mass="9421">MCRLSVNLLETVRTGDRVELVLKTADMYGNLRLEGEDEVSIEVTGPNGVKARDARVLDNVDGTYGLEFVAPTAGRWNILVMVNGEP</sequence>
<dbReference type="Pfam" id="PF00630">
    <property type="entry name" value="Filamin"/>
    <property type="match status" value="1"/>
</dbReference>
<dbReference type="EMBL" id="GG663735">
    <property type="protein sequence ID" value="EEH60358.1"/>
    <property type="molecule type" value="Genomic_DNA"/>
</dbReference>
<dbReference type="InterPro" id="IPR017868">
    <property type="entry name" value="Filamin/ABP280_repeat-like"/>
</dbReference>
<dbReference type="Gene3D" id="2.60.40.10">
    <property type="entry name" value="Immunoglobulins"/>
    <property type="match status" value="1"/>
</dbReference>
<evidence type="ECO:0000313" key="2">
    <source>
        <dbReference type="EMBL" id="EEH60358.1"/>
    </source>
</evidence>
<gene>
    <name evidence="2" type="ORF">MICPUCDRAFT_12765</name>
</gene>
<dbReference type="InterPro" id="IPR013783">
    <property type="entry name" value="Ig-like_fold"/>
</dbReference>
<dbReference type="KEGG" id="mpp:MICPUCDRAFT_12765"/>
<dbReference type="PROSITE" id="PS50194">
    <property type="entry name" value="FILAMIN_REPEAT"/>
    <property type="match status" value="1"/>
</dbReference>
<protein>
    <submittedName>
        <fullName evidence="2">Predicted protein</fullName>
    </submittedName>
</protein>
<reference evidence="2 3" key="1">
    <citation type="journal article" date="2009" name="Science">
        <title>Green evolution and dynamic adaptations revealed by genomes of the marine picoeukaryotes Micromonas.</title>
        <authorList>
            <person name="Worden A.Z."/>
            <person name="Lee J.H."/>
            <person name="Mock T."/>
            <person name="Rouze P."/>
            <person name="Simmons M.P."/>
            <person name="Aerts A.L."/>
            <person name="Allen A.E."/>
            <person name="Cuvelier M.L."/>
            <person name="Derelle E."/>
            <person name="Everett M.V."/>
            <person name="Foulon E."/>
            <person name="Grimwood J."/>
            <person name="Gundlach H."/>
            <person name="Henrissat B."/>
            <person name="Napoli C."/>
            <person name="McDonald S.M."/>
            <person name="Parker M.S."/>
            <person name="Rombauts S."/>
            <person name="Salamov A."/>
            <person name="Von Dassow P."/>
            <person name="Badger J.H."/>
            <person name="Coutinho P.M."/>
            <person name="Demir E."/>
            <person name="Dubchak I."/>
            <person name="Gentemann C."/>
            <person name="Eikrem W."/>
            <person name="Gready J.E."/>
            <person name="John U."/>
            <person name="Lanier W."/>
            <person name="Lindquist E.A."/>
            <person name="Lucas S."/>
            <person name="Mayer K.F."/>
            <person name="Moreau H."/>
            <person name="Not F."/>
            <person name="Otillar R."/>
            <person name="Panaud O."/>
            <person name="Pangilinan J."/>
            <person name="Paulsen I."/>
            <person name="Piegu B."/>
            <person name="Poliakov A."/>
            <person name="Robbens S."/>
            <person name="Schmutz J."/>
            <person name="Toulza E."/>
            <person name="Wyss T."/>
            <person name="Zelensky A."/>
            <person name="Zhou K."/>
            <person name="Armbrust E.V."/>
            <person name="Bhattacharya D."/>
            <person name="Goodenough U.W."/>
            <person name="Van de Peer Y."/>
            <person name="Grigoriev I.V."/>
        </authorList>
    </citation>
    <scope>NUCLEOTIDE SEQUENCE [LARGE SCALE GENOMIC DNA]</scope>
    <source>
        <strain evidence="2 3">CCMP1545</strain>
    </source>
</reference>
<evidence type="ECO:0000313" key="3">
    <source>
        <dbReference type="Proteomes" id="UP000001876"/>
    </source>
</evidence>
<dbReference type="SUPFAM" id="SSF81296">
    <property type="entry name" value="E set domains"/>
    <property type="match status" value="1"/>
</dbReference>
<dbReference type="GeneID" id="9681013"/>
<feature type="non-terminal residue" evidence="2">
    <location>
        <position position="86"/>
    </location>
</feature>
<accession>C1MIC8</accession>
<dbReference type="AlphaFoldDB" id="C1MIC8"/>
<feature type="repeat" description="Filamin" evidence="1">
    <location>
        <begin position="9"/>
        <end position="86"/>
    </location>
</feature>
<dbReference type="STRING" id="564608.C1MIC8"/>